<accession>A0AB40C7V3</accession>
<dbReference type="RefSeq" id="XP_039135878.1">
    <property type="nucleotide sequence ID" value="XM_039279944.1"/>
</dbReference>
<feature type="region of interest" description="Disordered" evidence="1">
    <location>
        <begin position="13"/>
        <end position="65"/>
    </location>
</feature>
<name>A0AB40C7V3_DIOCR</name>
<keyword evidence="3" id="KW-1185">Reference proteome</keyword>
<dbReference type="AlphaFoldDB" id="A0AB40C7V3"/>
<dbReference type="InterPro" id="IPR057173">
    <property type="entry name" value="DUF7851"/>
</dbReference>
<evidence type="ECO:0000313" key="4">
    <source>
        <dbReference type="RefSeq" id="XP_039135878.1"/>
    </source>
</evidence>
<dbReference type="PANTHER" id="PTHR36375:SF1">
    <property type="entry name" value="OS05G0459300 PROTEIN"/>
    <property type="match status" value="1"/>
</dbReference>
<feature type="compositionally biased region" description="Low complexity" evidence="1">
    <location>
        <begin position="13"/>
        <end position="24"/>
    </location>
</feature>
<gene>
    <name evidence="4" type="primary">LOC120273322</name>
</gene>
<evidence type="ECO:0000313" key="3">
    <source>
        <dbReference type="Proteomes" id="UP001515500"/>
    </source>
</evidence>
<feature type="compositionally biased region" description="Basic and acidic residues" evidence="1">
    <location>
        <begin position="47"/>
        <end position="56"/>
    </location>
</feature>
<proteinExistence type="predicted"/>
<dbReference type="PANTHER" id="PTHR36375">
    <property type="entry name" value="OS05G0459300 PROTEIN"/>
    <property type="match status" value="1"/>
</dbReference>
<feature type="domain" description="DUF7851" evidence="2">
    <location>
        <begin position="65"/>
        <end position="244"/>
    </location>
</feature>
<dbReference type="Proteomes" id="UP001515500">
    <property type="component" value="Chromosome 12"/>
</dbReference>
<evidence type="ECO:0000256" key="1">
    <source>
        <dbReference type="SAM" id="MobiDB-lite"/>
    </source>
</evidence>
<evidence type="ECO:0000259" key="2">
    <source>
        <dbReference type="Pfam" id="PF25236"/>
    </source>
</evidence>
<protein>
    <submittedName>
        <fullName evidence="4">Uncharacterized protein LOC120273322</fullName>
    </submittedName>
</protein>
<dbReference type="Pfam" id="PF25236">
    <property type="entry name" value="DUF7851"/>
    <property type="match status" value="1"/>
</dbReference>
<reference evidence="4" key="1">
    <citation type="submission" date="2025-08" db="UniProtKB">
        <authorList>
            <consortium name="RefSeq"/>
        </authorList>
    </citation>
    <scope>IDENTIFICATION</scope>
</reference>
<dbReference type="GeneID" id="120273322"/>
<sequence length="251" mass="28236">MLLSTIEFQSNSFNSKTKTTTPSKVLHSWKTTSTRRRRRQQQQQQQEAKKSNKEEAPTTTTTTATATHFKCSSEVKGIRFGGQIIIKSFTIRRATTIELLTLLSSPSPSLFTSTITYIPTNFTILAHHAWHTLTLGLGTKKSKVVIFMFENESLKMSVERLWGGVVVLGDVNKKMIRGLSGCEMARFKFRKGCLTFYVYAVRRLGSCGFNKADDLRCILESLVGLNDFLDHTAMLALPSQQSITFSFPLPH</sequence>
<organism evidence="3 4">
    <name type="scientific">Dioscorea cayennensis subsp. rotundata</name>
    <name type="common">White Guinea yam</name>
    <name type="synonym">Dioscorea rotundata</name>
    <dbReference type="NCBI Taxonomy" id="55577"/>
    <lineage>
        <taxon>Eukaryota</taxon>
        <taxon>Viridiplantae</taxon>
        <taxon>Streptophyta</taxon>
        <taxon>Embryophyta</taxon>
        <taxon>Tracheophyta</taxon>
        <taxon>Spermatophyta</taxon>
        <taxon>Magnoliopsida</taxon>
        <taxon>Liliopsida</taxon>
        <taxon>Dioscoreales</taxon>
        <taxon>Dioscoreaceae</taxon>
        <taxon>Dioscorea</taxon>
    </lineage>
</organism>